<evidence type="ECO:0000256" key="6">
    <source>
        <dbReference type="ARBA" id="ARBA00022694"/>
    </source>
</evidence>
<keyword evidence="14" id="KW-1185">Reference proteome</keyword>
<evidence type="ECO:0000256" key="4">
    <source>
        <dbReference type="ARBA" id="ARBA00022679"/>
    </source>
</evidence>
<organism evidence="13 14">
    <name type="scientific">Nephila pilipes</name>
    <name type="common">Giant wood spider</name>
    <name type="synonym">Nephila maculata</name>
    <dbReference type="NCBI Taxonomy" id="299642"/>
    <lineage>
        <taxon>Eukaryota</taxon>
        <taxon>Metazoa</taxon>
        <taxon>Ecdysozoa</taxon>
        <taxon>Arthropoda</taxon>
        <taxon>Chelicerata</taxon>
        <taxon>Arachnida</taxon>
        <taxon>Araneae</taxon>
        <taxon>Araneomorphae</taxon>
        <taxon>Entelegynae</taxon>
        <taxon>Araneoidea</taxon>
        <taxon>Nephilidae</taxon>
        <taxon>Nephila</taxon>
    </lineage>
</organism>
<dbReference type="FunFam" id="3.30.300.110:FF:000001">
    <property type="entry name" value="tRNA (guanine(37)-N1)-methyltransferase"/>
    <property type="match status" value="1"/>
</dbReference>
<comment type="subcellular location">
    <subcellularLocation>
        <location evidence="11">Mitochondrion matrix</location>
    </subcellularLocation>
    <subcellularLocation>
        <location evidence="11">Nucleus</location>
    </subcellularLocation>
    <subcellularLocation>
        <location evidence="11">Cytoplasm</location>
    </subcellularLocation>
    <text evidence="11">Predominantly in the mitochondria and in the nucleus.</text>
</comment>
<comment type="caution">
    <text evidence="13">The sequence shown here is derived from an EMBL/GenBank/DDBJ whole genome shotgun (WGS) entry which is preliminary data.</text>
</comment>
<keyword evidence="5 11" id="KW-0949">S-adenosyl-L-methionine</keyword>
<keyword evidence="8 11" id="KW-0539">Nucleus</keyword>
<evidence type="ECO:0000256" key="9">
    <source>
        <dbReference type="ARBA" id="ARBA00045951"/>
    </source>
</evidence>
<dbReference type="OrthoDB" id="6416727at2759"/>
<dbReference type="PANTHER" id="PTHR23245:SF36">
    <property type="entry name" value="TRNA (GUANINE(37)-N1)-METHYLTRANSFERASE"/>
    <property type="match status" value="1"/>
</dbReference>
<dbReference type="GO" id="GO:0052906">
    <property type="term" value="F:tRNA (guanine(37)-N1)-methyltransferase activity"/>
    <property type="evidence" value="ECO:0007669"/>
    <property type="project" value="UniProtKB-UniRule"/>
</dbReference>
<evidence type="ECO:0000259" key="12">
    <source>
        <dbReference type="PROSITE" id="PS51684"/>
    </source>
</evidence>
<feature type="binding site" evidence="11">
    <location>
        <position position="234"/>
    </location>
    <ligand>
        <name>S-adenosyl-L-methionine</name>
        <dbReference type="ChEBI" id="CHEBI:59789"/>
    </ligand>
</feature>
<dbReference type="InterPro" id="IPR030382">
    <property type="entry name" value="MeTrfase_TRM5/TYW2"/>
</dbReference>
<dbReference type="PROSITE" id="PS51684">
    <property type="entry name" value="SAM_MT_TRM5_TYW2"/>
    <property type="match status" value="1"/>
</dbReference>
<keyword evidence="4 11" id="KW-0808">Transferase</keyword>
<dbReference type="EC" id="2.1.1.228" evidence="11"/>
<keyword evidence="2 11" id="KW-0963">Cytoplasm</keyword>
<evidence type="ECO:0000313" key="14">
    <source>
        <dbReference type="Proteomes" id="UP000887013"/>
    </source>
</evidence>
<comment type="function">
    <text evidence="9">Involved in mitochondrial tRNA methylation. Specifically methylates the N1 position of guanosine-37 in various tRNAs. Methylation is not dependent on the nature of the nucleoside 5' of the target nucleoside. This is the first step in the biosynthesis of wybutosine (yW), a modified base adjacent to the anticodon of tRNAs and required for accurate decoding.</text>
</comment>
<keyword evidence="3 11" id="KW-0489">Methyltransferase</keyword>
<evidence type="ECO:0000256" key="5">
    <source>
        <dbReference type="ARBA" id="ARBA00022691"/>
    </source>
</evidence>
<dbReference type="Pfam" id="PF02475">
    <property type="entry name" value="TRM5-TYW2_MTfase"/>
    <property type="match status" value="1"/>
</dbReference>
<sequence>MQVCFRRFARFLKILSQRGLAVFPPYTVRGMKVLDRDAFRKEISVPSLFVNVDKVGEVVKLLKQKDCLLKLDNLQAVQDEGKDKIILLNPDSYDKEFLYIRQCIKTFGISSVSWRKITVTYENWNSQYIFKAILPPNIPGNISGYNIIGHIIHVNLKTELLDFKYVIGQVLLDKHPNIRTVVNKSQIIENEFRSLNFELLAGVPEYEILVKENNFQYAFDFSKVFWNPHLVNEREQIFRKIDSGDLVYDIFAGVGPFAIPLAKQKCHVHANDLNPDSYKWLCHNANLNKVSQYVHAYNLDGKEFIQTIVKIGLVDFWMRDENNRRVHVLMNLPACALDFLETFKGLFSEYLPKVGVMPIINCYFFKKEDDDMNDIIDKYFDDEAKKTLEIFGIQAVAPNKLMFRATYKLTKKTLFLDFGEPPAKKLKCGDEN</sequence>
<evidence type="ECO:0000256" key="2">
    <source>
        <dbReference type="ARBA" id="ARBA00022490"/>
    </source>
</evidence>
<dbReference type="InterPro" id="IPR029063">
    <property type="entry name" value="SAM-dependent_MTases_sf"/>
</dbReference>
<evidence type="ECO:0000313" key="13">
    <source>
        <dbReference type="EMBL" id="GFT37286.1"/>
    </source>
</evidence>
<dbReference type="HAMAP" id="MF_03152">
    <property type="entry name" value="TRM5"/>
    <property type="match status" value="1"/>
</dbReference>
<dbReference type="InterPro" id="IPR056744">
    <property type="entry name" value="TRM5/TYW2-like_N"/>
</dbReference>
<reference evidence="13" key="1">
    <citation type="submission" date="2020-08" db="EMBL/GenBank/DDBJ databases">
        <title>Multicomponent nature underlies the extraordinary mechanical properties of spider dragline silk.</title>
        <authorList>
            <person name="Kono N."/>
            <person name="Nakamura H."/>
            <person name="Mori M."/>
            <person name="Yoshida Y."/>
            <person name="Ohtoshi R."/>
            <person name="Malay A.D."/>
            <person name="Moran D.A.P."/>
            <person name="Tomita M."/>
            <person name="Numata K."/>
            <person name="Arakawa K."/>
        </authorList>
    </citation>
    <scope>NUCLEOTIDE SEQUENCE</scope>
</reference>
<dbReference type="InterPro" id="IPR025792">
    <property type="entry name" value="tRNA_Gua_MeTrfase_euk"/>
</dbReference>
<comment type="catalytic activity">
    <reaction evidence="10 11">
        <text>guanosine(37) in tRNA + S-adenosyl-L-methionine = N(1)-methylguanosine(37) in tRNA + S-adenosyl-L-homocysteine + H(+)</text>
        <dbReference type="Rhea" id="RHEA:36899"/>
        <dbReference type="Rhea" id="RHEA-COMP:10145"/>
        <dbReference type="Rhea" id="RHEA-COMP:10147"/>
        <dbReference type="ChEBI" id="CHEBI:15378"/>
        <dbReference type="ChEBI" id="CHEBI:57856"/>
        <dbReference type="ChEBI" id="CHEBI:59789"/>
        <dbReference type="ChEBI" id="CHEBI:73542"/>
        <dbReference type="ChEBI" id="CHEBI:74269"/>
        <dbReference type="EC" id="2.1.1.228"/>
    </reaction>
</comment>
<proteinExistence type="inferred from homology"/>
<evidence type="ECO:0000256" key="11">
    <source>
        <dbReference type="HAMAP-Rule" id="MF_03152"/>
    </source>
</evidence>
<name>A0A8X6NWR0_NEPPI</name>
<feature type="domain" description="SAM-dependent methyltransferase TRM5/TYW2-type" evidence="12">
    <location>
        <begin position="145"/>
        <end position="411"/>
    </location>
</feature>
<keyword evidence="6 11" id="KW-0819">tRNA processing</keyword>
<dbReference type="EMBL" id="BMAW01014055">
    <property type="protein sequence ID" value="GFT37286.1"/>
    <property type="molecule type" value="Genomic_DNA"/>
</dbReference>
<dbReference type="Gene3D" id="3.40.50.150">
    <property type="entry name" value="Vaccinia Virus protein VP39"/>
    <property type="match status" value="1"/>
</dbReference>
<dbReference type="InterPro" id="IPR056743">
    <property type="entry name" value="TRM5-TYW2-like_MTfase"/>
</dbReference>
<evidence type="ECO:0000256" key="10">
    <source>
        <dbReference type="ARBA" id="ARBA00047783"/>
    </source>
</evidence>
<dbReference type="GO" id="GO:0005634">
    <property type="term" value="C:nucleus"/>
    <property type="evidence" value="ECO:0007669"/>
    <property type="project" value="UniProtKB-SubCell"/>
</dbReference>
<comment type="similarity">
    <text evidence="11">Belongs to the TRM5 / TYW2 family.</text>
</comment>
<comment type="subunit">
    <text evidence="11">Monomer.</text>
</comment>
<comment type="similarity">
    <text evidence="1">Belongs to the class I-like SAM-binding methyltransferase superfamily. TRM5/TYW2 family.</text>
</comment>
<dbReference type="GO" id="GO:0070901">
    <property type="term" value="P:mitochondrial tRNA methylation"/>
    <property type="evidence" value="ECO:0007669"/>
    <property type="project" value="TreeGrafter"/>
</dbReference>
<evidence type="ECO:0000256" key="7">
    <source>
        <dbReference type="ARBA" id="ARBA00023128"/>
    </source>
</evidence>
<dbReference type="Pfam" id="PF25133">
    <property type="entry name" value="TYW2_N_2"/>
    <property type="match status" value="1"/>
</dbReference>
<dbReference type="SUPFAM" id="SSF53335">
    <property type="entry name" value="S-adenosyl-L-methionine-dependent methyltransferases"/>
    <property type="match status" value="1"/>
</dbReference>
<protein>
    <recommendedName>
        <fullName evidence="11">tRNA (guanine(37)-N1)-methyltransferase</fullName>
        <ecNumber evidence="11">2.1.1.228</ecNumber>
    </recommendedName>
    <alternativeName>
        <fullName evidence="11">M1G-methyltransferase</fullName>
    </alternativeName>
    <alternativeName>
        <fullName evidence="11">tRNA [GM37] methyltransferase</fullName>
    </alternativeName>
    <alternativeName>
        <fullName evidence="11">tRNA methyltransferase 5 homolog</fullName>
    </alternativeName>
</protein>
<dbReference type="CDD" id="cd02440">
    <property type="entry name" value="AdoMet_MTases"/>
    <property type="match status" value="1"/>
</dbReference>
<feature type="binding site" evidence="11">
    <location>
        <position position="331"/>
    </location>
    <ligand>
        <name>S-adenosyl-L-methionine</name>
        <dbReference type="ChEBI" id="CHEBI:59789"/>
    </ligand>
</feature>
<evidence type="ECO:0000256" key="1">
    <source>
        <dbReference type="ARBA" id="ARBA00009775"/>
    </source>
</evidence>
<evidence type="ECO:0000256" key="3">
    <source>
        <dbReference type="ARBA" id="ARBA00022603"/>
    </source>
</evidence>
<feature type="binding site" evidence="11">
    <location>
        <begin position="300"/>
        <end position="301"/>
    </location>
    <ligand>
        <name>S-adenosyl-L-methionine</name>
        <dbReference type="ChEBI" id="CHEBI:59789"/>
    </ligand>
</feature>
<dbReference type="Proteomes" id="UP000887013">
    <property type="component" value="Unassembled WGS sequence"/>
</dbReference>
<accession>A0A8X6NWR0</accession>
<dbReference type="Gene3D" id="3.30.300.110">
    <property type="entry name" value="Met-10+ protein-like domains"/>
    <property type="match status" value="1"/>
</dbReference>
<dbReference type="GO" id="GO:0005759">
    <property type="term" value="C:mitochondrial matrix"/>
    <property type="evidence" value="ECO:0007669"/>
    <property type="project" value="UniProtKB-SubCell"/>
</dbReference>
<dbReference type="PANTHER" id="PTHR23245">
    <property type="entry name" value="TRNA METHYLTRANSFERASE"/>
    <property type="match status" value="1"/>
</dbReference>
<dbReference type="AlphaFoldDB" id="A0A8X6NWR0"/>
<keyword evidence="7 11" id="KW-0496">Mitochondrion</keyword>
<evidence type="ECO:0000256" key="8">
    <source>
        <dbReference type="ARBA" id="ARBA00023242"/>
    </source>
</evidence>
<comment type="function">
    <text evidence="11">Specifically methylates the N1 position of guanosine-37 in various cytoplasmic and mitochondrial tRNAs. Methylation is not dependent on the nature of the nucleoside 5' of the target nucleoside. This is the first step in the biosynthesis of wybutosine (yW), a modified base adjacent to the anticodon of tRNAs and required for accurate decoding.</text>
</comment>
<feature type="binding site" evidence="11">
    <location>
        <begin position="272"/>
        <end position="273"/>
    </location>
    <ligand>
        <name>S-adenosyl-L-methionine</name>
        <dbReference type="ChEBI" id="CHEBI:59789"/>
    </ligand>
</feature>
<gene>
    <name evidence="13" type="ORF">NPIL_421771</name>
</gene>
<dbReference type="GO" id="GO:0002939">
    <property type="term" value="P:tRNA N1-guanine methylation"/>
    <property type="evidence" value="ECO:0007669"/>
    <property type="project" value="TreeGrafter"/>
</dbReference>